<sequence>MLLSHIIDPLGLAGFTKDGKGNDIPLDAYRISDKTMFEPDPSIKTKYKRKLGTTSDQKDLVAGQPCVVCGTTNNIQVPDHKDALVVEYYRTGNNDTVLQNSTSAVQAHCSKCSSIQGGKASSFSKEMRKKLGI</sequence>
<proteinExistence type="predicted"/>
<accession>A0A5N4WTF2</accession>
<reference evidence="1 2" key="1">
    <citation type="submission" date="2019-09" db="EMBL/GenBank/DDBJ databases">
        <title>Draft genome sequence of Acinetobacter tandoii W4-4-4 isolated from environmental water sample.</title>
        <authorList>
            <person name="Wee S.K."/>
            <person name="Yan B."/>
            <person name="Mustaffa S.B."/>
            <person name="Yap E.P.H."/>
        </authorList>
    </citation>
    <scope>NUCLEOTIDE SEQUENCE [LARGE SCALE GENOMIC DNA]</scope>
    <source>
        <strain evidence="1 2">W4-4-4</strain>
    </source>
</reference>
<dbReference type="RefSeq" id="WP_151503642.1">
    <property type="nucleotide sequence ID" value="NZ_VXLD01000001.1"/>
</dbReference>
<gene>
    <name evidence="1" type="ORF">F4W09_00015</name>
</gene>
<organism evidence="1 2">
    <name type="scientific">Acinetobacter tandoii</name>
    <dbReference type="NCBI Taxonomy" id="202954"/>
    <lineage>
        <taxon>Bacteria</taxon>
        <taxon>Pseudomonadati</taxon>
        <taxon>Pseudomonadota</taxon>
        <taxon>Gammaproteobacteria</taxon>
        <taxon>Moraxellales</taxon>
        <taxon>Moraxellaceae</taxon>
        <taxon>Acinetobacter</taxon>
    </lineage>
</organism>
<evidence type="ECO:0000313" key="1">
    <source>
        <dbReference type="EMBL" id="KAB1859560.1"/>
    </source>
</evidence>
<evidence type="ECO:0000313" key="2">
    <source>
        <dbReference type="Proteomes" id="UP000325788"/>
    </source>
</evidence>
<dbReference type="EMBL" id="VXLD01000001">
    <property type="protein sequence ID" value="KAB1859560.1"/>
    <property type="molecule type" value="Genomic_DNA"/>
</dbReference>
<name>A0A5N4WTF2_9GAMM</name>
<dbReference type="Proteomes" id="UP000325788">
    <property type="component" value="Unassembled WGS sequence"/>
</dbReference>
<dbReference type="AlphaFoldDB" id="A0A5N4WTF2"/>
<protein>
    <submittedName>
        <fullName evidence="1">Uncharacterized protein</fullName>
    </submittedName>
</protein>
<comment type="caution">
    <text evidence="1">The sequence shown here is derived from an EMBL/GenBank/DDBJ whole genome shotgun (WGS) entry which is preliminary data.</text>
</comment>